<gene>
    <name evidence="1" type="ORF">CDEST_15231</name>
</gene>
<sequence length="129" mass="14366">MSKKLHDAVTEARTLWQCNYMRNDARWSLKQLHGLYHLILDNRDELAKHASSVLLLTSSTSCHTEYSTCANEKNIARLVGELSLHIQDADQTIVRSTWTASAPLLGQLEVLRQPLGVSVVVFGPQTPVG</sequence>
<accession>A0AAX4J3U7</accession>
<name>A0AAX4J3U7_9PEZI</name>
<dbReference type="GeneID" id="87951731"/>
<reference evidence="2" key="1">
    <citation type="journal article" date="2023" name="bioRxiv">
        <title>Complete genome of the Medicago anthracnose fungus, Colletotrichum destructivum, reveals a mini-chromosome-like region within a core chromosome.</title>
        <authorList>
            <person name="Lapalu N."/>
            <person name="Simon A."/>
            <person name="Lu A."/>
            <person name="Plaumann P.-L."/>
            <person name="Amselem J."/>
            <person name="Pigne S."/>
            <person name="Auger A."/>
            <person name="Koch C."/>
            <person name="Dallery J.-F."/>
            <person name="O'Connell R.J."/>
        </authorList>
    </citation>
    <scope>NUCLEOTIDE SEQUENCE [LARGE SCALE GENOMIC DNA]</scope>
    <source>
        <strain evidence="2">CBS 520.97</strain>
    </source>
</reference>
<dbReference type="KEGG" id="cdet:87951731"/>
<proteinExistence type="predicted"/>
<dbReference type="RefSeq" id="XP_062787438.1">
    <property type="nucleotide sequence ID" value="XM_062931387.1"/>
</dbReference>
<dbReference type="Proteomes" id="UP001322277">
    <property type="component" value="Chromosome 11"/>
</dbReference>
<dbReference type="AlphaFoldDB" id="A0AAX4J3U7"/>
<dbReference type="EMBL" id="CP137315">
    <property type="protein sequence ID" value="WQF90217.1"/>
    <property type="molecule type" value="Genomic_DNA"/>
</dbReference>
<keyword evidence="2" id="KW-1185">Reference proteome</keyword>
<evidence type="ECO:0000313" key="2">
    <source>
        <dbReference type="Proteomes" id="UP001322277"/>
    </source>
</evidence>
<evidence type="ECO:0000313" key="1">
    <source>
        <dbReference type="EMBL" id="WQF90217.1"/>
    </source>
</evidence>
<organism evidence="1 2">
    <name type="scientific">Colletotrichum destructivum</name>
    <dbReference type="NCBI Taxonomy" id="34406"/>
    <lineage>
        <taxon>Eukaryota</taxon>
        <taxon>Fungi</taxon>
        <taxon>Dikarya</taxon>
        <taxon>Ascomycota</taxon>
        <taxon>Pezizomycotina</taxon>
        <taxon>Sordariomycetes</taxon>
        <taxon>Hypocreomycetidae</taxon>
        <taxon>Glomerellales</taxon>
        <taxon>Glomerellaceae</taxon>
        <taxon>Colletotrichum</taxon>
        <taxon>Colletotrichum destructivum species complex</taxon>
    </lineage>
</organism>
<protein>
    <submittedName>
        <fullName evidence="1">Uncharacterized protein</fullName>
    </submittedName>
</protein>